<accession>A0A1G7EZ20</accession>
<keyword evidence="1" id="KW-0472">Membrane</keyword>
<feature type="transmembrane region" description="Helical" evidence="1">
    <location>
        <begin position="32"/>
        <end position="58"/>
    </location>
</feature>
<dbReference type="OrthoDB" id="1049480at2"/>
<keyword evidence="1" id="KW-0812">Transmembrane</keyword>
<protein>
    <recommendedName>
        <fullName evidence="4">Membrane domain of glycerophosphoryl diester phosphodiesterase</fullName>
    </recommendedName>
</protein>
<evidence type="ECO:0000256" key="1">
    <source>
        <dbReference type="SAM" id="Phobius"/>
    </source>
</evidence>
<feature type="transmembrane region" description="Helical" evidence="1">
    <location>
        <begin position="78"/>
        <end position="101"/>
    </location>
</feature>
<keyword evidence="1" id="KW-1133">Transmembrane helix</keyword>
<feature type="transmembrane region" description="Helical" evidence="1">
    <location>
        <begin position="252"/>
        <end position="271"/>
    </location>
</feature>
<sequence length="307" mass="34391">MQQDHIELKQRRDLGDTISIYFEFFKKNLTSFLNIFISYNGLFILGFLGVSYLLVTGFVGMYDSSTYGNASTEIDSALYLGIGGIAFFILFLATAVLNYSLAASYMIHYEKNETPTIEKKQVWKLVSDNLGNIILFILLLIVIYVGVFIAGMVLSIIPLIGSLAYYLLMLSFTAWMGVSFMAMLSQKLSVSDALSEGFKLIKLYYWKSVLVNLVVGMLLGILLLVVLMIPGVLIGIYAFHSIENGIDLAESPVAKVIWTLTLTLVLVLYSFNQSLAQFVNGILYFSLYEETYNENMRNRIDQIGAGE</sequence>
<keyword evidence="3" id="KW-1185">Reference proteome</keyword>
<feature type="transmembrane region" description="Helical" evidence="1">
    <location>
        <begin position="133"/>
        <end position="157"/>
    </location>
</feature>
<proteinExistence type="predicted"/>
<feature type="transmembrane region" description="Helical" evidence="1">
    <location>
        <begin position="163"/>
        <end position="184"/>
    </location>
</feature>
<evidence type="ECO:0000313" key="3">
    <source>
        <dbReference type="Proteomes" id="UP000199321"/>
    </source>
</evidence>
<evidence type="ECO:0008006" key="4">
    <source>
        <dbReference type="Google" id="ProtNLM"/>
    </source>
</evidence>
<dbReference type="RefSeq" id="WP_093142460.1">
    <property type="nucleotide sequence ID" value="NZ_BMWO01000002.1"/>
</dbReference>
<dbReference type="STRING" id="227084.SAMN05421855_102227"/>
<feature type="transmembrane region" description="Helical" evidence="1">
    <location>
        <begin position="209"/>
        <end position="240"/>
    </location>
</feature>
<reference evidence="2 3" key="1">
    <citation type="submission" date="2016-10" db="EMBL/GenBank/DDBJ databases">
        <authorList>
            <person name="de Groot N.N."/>
        </authorList>
    </citation>
    <scope>NUCLEOTIDE SEQUENCE [LARGE SCALE GENOMIC DNA]</scope>
    <source>
        <strain evidence="2 3">DSM 16195</strain>
    </source>
</reference>
<evidence type="ECO:0000313" key="2">
    <source>
        <dbReference type="EMBL" id="SDE68899.1"/>
    </source>
</evidence>
<organism evidence="2 3">
    <name type="scientific">Ulvibacter litoralis</name>
    <dbReference type="NCBI Taxonomy" id="227084"/>
    <lineage>
        <taxon>Bacteria</taxon>
        <taxon>Pseudomonadati</taxon>
        <taxon>Bacteroidota</taxon>
        <taxon>Flavobacteriia</taxon>
        <taxon>Flavobacteriales</taxon>
        <taxon>Flavobacteriaceae</taxon>
        <taxon>Ulvibacter</taxon>
    </lineage>
</organism>
<dbReference type="EMBL" id="FNBA01000002">
    <property type="protein sequence ID" value="SDE68899.1"/>
    <property type="molecule type" value="Genomic_DNA"/>
</dbReference>
<name>A0A1G7EZ20_9FLAO</name>
<gene>
    <name evidence="2" type="ORF">SAMN05421855_102227</name>
</gene>
<dbReference type="AlphaFoldDB" id="A0A1G7EZ20"/>
<dbReference type="Proteomes" id="UP000199321">
    <property type="component" value="Unassembled WGS sequence"/>
</dbReference>